<feature type="transmembrane region" description="Helical" evidence="6">
    <location>
        <begin position="114"/>
        <end position="133"/>
    </location>
</feature>
<dbReference type="PANTHER" id="PTHR11101">
    <property type="entry name" value="PHOSPHATE TRANSPORTER"/>
    <property type="match status" value="1"/>
</dbReference>
<keyword evidence="2 6" id="KW-0813">Transport</keyword>
<keyword evidence="6" id="KW-0592">Phosphate transport</keyword>
<evidence type="ECO:0000256" key="2">
    <source>
        <dbReference type="ARBA" id="ARBA00022448"/>
    </source>
</evidence>
<gene>
    <name evidence="7" type="ORF">N1F79_10145</name>
</gene>
<evidence type="ECO:0000256" key="4">
    <source>
        <dbReference type="ARBA" id="ARBA00022989"/>
    </source>
</evidence>
<feature type="transmembrane region" description="Helical" evidence="6">
    <location>
        <begin position="498"/>
        <end position="516"/>
    </location>
</feature>
<keyword evidence="3 6" id="KW-0812">Transmembrane</keyword>
<feature type="transmembrane region" description="Helical" evidence="6">
    <location>
        <begin position="6"/>
        <end position="29"/>
    </location>
</feature>
<evidence type="ECO:0000256" key="5">
    <source>
        <dbReference type="ARBA" id="ARBA00023136"/>
    </source>
</evidence>
<feature type="transmembrane region" description="Helical" evidence="6">
    <location>
        <begin position="41"/>
        <end position="63"/>
    </location>
</feature>
<proteinExistence type="inferred from homology"/>
<reference evidence="7 8" key="1">
    <citation type="submission" date="2022-09" db="EMBL/GenBank/DDBJ databases">
        <title>Genome sequencing of Flavivirga sp. MEBiC05379.</title>
        <authorList>
            <person name="Oh H.-M."/>
            <person name="Kwon K.K."/>
            <person name="Park M.J."/>
            <person name="Yang S.-H."/>
        </authorList>
    </citation>
    <scope>NUCLEOTIDE SEQUENCE [LARGE SCALE GENOMIC DNA]</scope>
    <source>
        <strain evidence="7 8">MEBiC05379</strain>
    </source>
</reference>
<dbReference type="InterPro" id="IPR001204">
    <property type="entry name" value="Phos_transporter"/>
</dbReference>
<feature type="transmembrane region" description="Helical" evidence="6">
    <location>
        <begin position="187"/>
        <end position="208"/>
    </location>
</feature>
<protein>
    <recommendedName>
        <fullName evidence="6">Phosphate transporter</fullName>
    </recommendedName>
</protein>
<evidence type="ECO:0000313" key="7">
    <source>
        <dbReference type="EMBL" id="MEF3833491.1"/>
    </source>
</evidence>
<dbReference type="Proteomes" id="UP001337305">
    <property type="component" value="Unassembled WGS sequence"/>
</dbReference>
<feature type="transmembrane region" description="Helical" evidence="6">
    <location>
        <begin position="228"/>
        <end position="246"/>
    </location>
</feature>
<feature type="transmembrane region" description="Helical" evidence="6">
    <location>
        <begin position="153"/>
        <end position="175"/>
    </location>
</feature>
<name>A0ABU7XSX7_9FLAO</name>
<feature type="transmembrane region" description="Helical" evidence="6">
    <location>
        <begin position="414"/>
        <end position="431"/>
    </location>
</feature>
<feature type="transmembrane region" description="Helical" evidence="6">
    <location>
        <begin position="311"/>
        <end position="331"/>
    </location>
</feature>
<feature type="transmembrane region" description="Helical" evidence="6">
    <location>
        <begin position="467"/>
        <end position="492"/>
    </location>
</feature>
<comment type="caution">
    <text evidence="7">The sequence shown here is derived from an EMBL/GenBank/DDBJ whole genome shotgun (WGS) entry which is preliminary data.</text>
</comment>
<keyword evidence="8" id="KW-1185">Reference proteome</keyword>
<evidence type="ECO:0000256" key="1">
    <source>
        <dbReference type="ARBA" id="ARBA00004141"/>
    </source>
</evidence>
<dbReference type="Pfam" id="PF01384">
    <property type="entry name" value="PHO4"/>
    <property type="match status" value="1"/>
</dbReference>
<evidence type="ECO:0000313" key="8">
    <source>
        <dbReference type="Proteomes" id="UP001337305"/>
    </source>
</evidence>
<dbReference type="RefSeq" id="WP_303305834.1">
    <property type="nucleotide sequence ID" value="NZ_JAODOP010000004.1"/>
</dbReference>
<evidence type="ECO:0000256" key="6">
    <source>
        <dbReference type="RuleBase" id="RU363058"/>
    </source>
</evidence>
<feature type="transmembrane region" description="Helical" evidence="6">
    <location>
        <begin position="83"/>
        <end position="102"/>
    </location>
</feature>
<comment type="subcellular location">
    <subcellularLocation>
        <location evidence="1 6">Membrane</location>
        <topology evidence="1 6">Multi-pass membrane protein</topology>
    </subcellularLocation>
</comment>
<feature type="transmembrane region" description="Helical" evidence="6">
    <location>
        <begin position="253"/>
        <end position="272"/>
    </location>
</feature>
<comment type="similarity">
    <text evidence="6">Belongs to the inorganic phosphate transporter (PiT) (TC 2.A.20) family.</text>
</comment>
<keyword evidence="5 6" id="KW-0472">Membrane</keyword>
<dbReference type="PANTHER" id="PTHR11101:SF16">
    <property type="entry name" value="PHOSPHATE TRANSPORTER"/>
    <property type="match status" value="1"/>
</dbReference>
<keyword evidence="4 6" id="KW-1133">Transmembrane helix</keyword>
<organism evidence="7 8">
    <name type="scientific">Flavivirga spongiicola</name>
    <dbReference type="NCBI Taxonomy" id="421621"/>
    <lineage>
        <taxon>Bacteria</taxon>
        <taxon>Pseudomonadati</taxon>
        <taxon>Bacteroidota</taxon>
        <taxon>Flavobacteriia</taxon>
        <taxon>Flavobacteriales</taxon>
        <taxon>Flavobacteriaceae</taxon>
        <taxon>Flavivirga</taxon>
    </lineage>
</organism>
<accession>A0ABU7XSX7</accession>
<dbReference type="EMBL" id="JAODOP010000004">
    <property type="protein sequence ID" value="MEF3833491.1"/>
    <property type="molecule type" value="Genomic_DNA"/>
</dbReference>
<evidence type="ECO:0000256" key="3">
    <source>
        <dbReference type="ARBA" id="ARBA00022692"/>
    </source>
</evidence>
<sequence length="762" mass="84413">MEDIYLLMLIAITVLAVADIVVGVSNDAINFLNSAIGSKAISIRTIMIVASLGIFIGAVFSSGMMEVARKGIFVPAMFNFEEIMYIFMAVMITDILLLDFFNTLGLPTSTTVSIVFNLLGAAVVMSLIKISASDSQTFANLGDYINTKKAFEIIRGILMSVFIAFTVGAIVQWISRLVFTFHYEKKIKNFGAIFGGISLAAITYFIFLKGLKGTPYYKDLKGLLEGNELIIILISLVFWTLFSFGFQKVFKKTILLVVIAVGTFGLALAFSGNDLVNFIGVPMAAYHSYEAWIGSGVDASMFSMEVLDKKVPAEPLLLFIAGGIMVLTLWFSKKAKTVAETEISLSRQGETHEKFEPNILSRSVVKGSTWLSNVFSKIVSVSTQEKISKSFEKPDTILTKDQSIDAPAFDMIRASVNLMVAGVLIAIATSMKLPLSTTYVTFMVAMGTSFADRAWGRESAVYRVAGVLNVIGGWFGTAIGAFIAAGIVVFLIKWNPSVMTPILLLLTIILLVRNYLSHKKSSKKVIDEDSLTHAESSSIQGVIHESANNIANVVKRGNKIYSNAIKGLAKEDLLSLKKNKKQVDKLSNEIDNLRDNIFYFIKNLDESSVGASNFYINILGYLQDMTQSLEYISKVSHKHVNNNHKKLKFNQIKELKQIDQYLELLFNNTKKAFDSQSFEQIGAILNNKKEVFNLVTEKIQKQVERTRTEESSPKNTTLYFSLLLETKDLLTATMNLLEEYHNAHDSSVAPATIETVEPEEQQ</sequence>